<dbReference type="EMBL" id="KZ995600">
    <property type="protein sequence ID" value="RKO90352.1"/>
    <property type="molecule type" value="Genomic_DNA"/>
</dbReference>
<accession>A0A4P9WDC6</accession>
<keyword evidence="2" id="KW-1185">Reference proteome</keyword>
<dbReference type="Proteomes" id="UP000269721">
    <property type="component" value="Unassembled WGS sequence"/>
</dbReference>
<name>A0A4P9WDC6_9FUNG</name>
<dbReference type="InterPro" id="IPR036770">
    <property type="entry name" value="Ankyrin_rpt-contain_sf"/>
</dbReference>
<dbReference type="PANTHER" id="PTHR46586:SF3">
    <property type="entry name" value="ANKYRIN REPEAT-CONTAINING PROTEIN"/>
    <property type="match status" value="1"/>
</dbReference>
<dbReference type="PANTHER" id="PTHR46586">
    <property type="entry name" value="ANKYRIN REPEAT-CONTAINING PROTEIN"/>
    <property type="match status" value="1"/>
</dbReference>
<gene>
    <name evidence="1" type="ORF">BDK51DRAFT_25777</name>
</gene>
<evidence type="ECO:0000313" key="2">
    <source>
        <dbReference type="Proteomes" id="UP000269721"/>
    </source>
</evidence>
<organism evidence="1 2">
    <name type="scientific">Blyttiomyces helicus</name>
    <dbReference type="NCBI Taxonomy" id="388810"/>
    <lineage>
        <taxon>Eukaryota</taxon>
        <taxon>Fungi</taxon>
        <taxon>Fungi incertae sedis</taxon>
        <taxon>Chytridiomycota</taxon>
        <taxon>Chytridiomycota incertae sedis</taxon>
        <taxon>Chytridiomycetes</taxon>
        <taxon>Chytridiomycetes incertae sedis</taxon>
        <taxon>Blyttiomyces</taxon>
    </lineage>
</organism>
<reference evidence="2" key="1">
    <citation type="journal article" date="2018" name="Nat. Microbiol.">
        <title>Leveraging single-cell genomics to expand the fungal tree of life.</title>
        <authorList>
            <person name="Ahrendt S.R."/>
            <person name="Quandt C.A."/>
            <person name="Ciobanu D."/>
            <person name="Clum A."/>
            <person name="Salamov A."/>
            <person name="Andreopoulos B."/>
            <person name="Cheng J.F."/>
            <person name="Woyke T."/>
            <person name="Pelin A."/>
            <person name="Henrissat B."/>
            <person name="Reynolds N.K."/>
            <person name="Benny G.L."/>
            <person name="Smith M.E."/>
            <person name="James T.Y."/>
            <person name="Grigoriev I.V."/>
        </authorList>
    </citation>
    <scope>NUCLEOTIDE SEQUENCE [LARGE SCALE GENOMIC DNA]</scope>
</reference>
<evidence type="ECO:0000313" key="1">
    <source>
        <dbReference type="EMBL" id="RKO90352.1"/>
    </source>
</evidence>
<dbReference type="SUPFAM" id="SSF48403">
    <property type="entry name" value="Ankyrin repeat"/>
    <property type="match status" value="1"/>
</dbReference>
<dbReference type="AlphaFoldDB" id="A0A4P9WDC6"/>
<proteinExistence type="predicted"/>
<dbReference type="Gene3D" id="1.25.40.20">
    <property type="entry name" value="Ankyrin repeat-containing domain"/>
    <property type="match status" value="2"/>
</dbReference>
<sequence>MSLAQFPEEIVDHIFEFLPISFALSCRRRAPTRHLFATQCFKPQILRAVDTLDAGAMAFFRANIPGWSLCDPDLLASGGGAIPACRPVEAAALLGRPDALRFLLAVRAGELPPNAVAIALAQGHVNVLDYLVDELALPLPLDAVARAAAHGRADMVRHLLARPGASPPTPAALNLAALGGHLEVVELLAARIGACSPMALRNAAASGHLPVVDFLLPRVGPACAMSDVINVAALNGREAVLVRLLDIAGAASSCSDAAFDAAAGNGHTGILRYLLCRGHRATPRAMELAACGGHLDTIKFLVPGASSCGVRRALAMAEELVEEGDTGYTAVVEYLREFA</sequence>
<protein>
    <submittedName>
        <fullName evidence="1">Uncharacterized protein</fullName>
    </submittedName>
</protein>
<dbReference type="InterPro" id="IPR052050">
    <property type="entry name" value="SecEffector_AnkRepeat"/>
</dbReference>